<keyword evidence="12" id="KW-1185">Reference proteome</keyword>
<dbReference type="InterPro" id="IPR000719">
    <property type="entry name" value="Prot_kinase_dom"/>
</dbReference>
<evidence type="ECO:0000313" key="11">
    <source>
        <dbReference type="EMBL" id="MFC4132859.1"/>
    </source>
</evidence>
<dbReference type="EC" id="2.7.11.1" evidence="1"/>
<keyword evidence="2" id="KW-0723">Serine/threonine-protein kinase</keyword>
<keyword evidence="3 11" id="KW-0808">Transferase</keyword>
<evidence type="ECO:0000256" key="9">
    <source>
        <dbReference type="SAM" id="Phobius"/>
    </source>
</evidence>
<evidence type="ECO:0000256" key="3">
    <source>
        <dbReference type="ARBA" id="ARBA00022679"/>
    </source>
</evidence>
<feature type="binding site" evidence="7">
    <location>
        <position position="41"/>
    </location>
    <ligand>
        <name>ATP</name>
        <dbReference type="ChEBI" id="CHEBI:30616"/>
    </ligand>
</feature>
<dbReference type="RefSeq" id="WP_253752396.1">
    <property type="nucleotide sequence ID" value="NZ_JAMZDZ010000001.1"/>
</dbReference>
<keyword evidence="9" id="KW-0472">Membrane</keyword>
<evidence type="ECO:0000256" key="1">
    <source>
        <dbReference type="ARBA" id="ARBA00012513"/>
    </source>
</evidence>
<evidence type="ECO:0000256" key="4">
    <source>
        <dbReference type="ARBA" id="ARBA00022741"/>
    </source>
</evidence>
<feature type="region of interest" description="Disordered" evidence="8">
    <location>
        <begin position="494"/>
        <end position="518"/>
    </location>
</feature>
<evidence type="ECO:0000256" key="8">
    <source>
        <dbReference type="SAM" id="MobiDB-lite"/>
    </source>
</evidence>
<organism evidence="11 12">
    <name type="scientific">Hamadaea flava</name>
    <dbReference type="NCBI Taxonomy" id="1742688"/>
    <lineage>
        <taxon>Bacteria</taxon>
        <taxon>Bacillati</taxon>
        <taxon>Actinomycetota</taxon>
        <taxon>Actinomycetes</taxon>
        <taxon>Micromonosporales</taxon>
        <taxon>Micromonosporaceae</taxon>
        <taxon>Hamadaea</taxon>
    </lineage>
</organism>
<dbReference type="PROSITE" id="PS00108">
    <property type="entry name" value="PROTEIN_KINASE_ST"/>
    <property type="match status" value="1"/>
</dbReference>
<keyword evidence="6 7" id="KW-0067">ATP-binding</keyword>
<dbReference type="Proteomes" id="UP001595816">
    <property type="component" value="Unassembled WGS sequence"/>
</dbReference>
<evidence type="ECO:0000256" key="7">
    <source>
        <dbReference type="PROSITE-ProRule" id="PRU10141"/>
    </source>
</evidence>
<proteinExistence type="predicted"/>
<keyword evidence="9" id="KW-0812">Transmembrane</keyword>
<dbReference type="Gene3D" id="1.10.510.10">
    <property type="entry name" value="Transferase(Phosphotransferase) domain 1"/>
    <property type="match status" value="1"/>
</dbReference>
<feature type="domain" description="Protein kinase" evidence="10">
    <location>
        <begin position="12"/>
        <end position="265"/>
    </location>
</feature>
<evidence type="ECO:0000256" key="6">
    <source>
        <dbReference type="ARBA" id="ARBA00022840"/>
    </source>
</evidence>
<dbReference type="PROSITE" id="PS00107">
    <property type="entry name" value="PROTEIN_KINASE_ATP"/>
    <property type="match status" value="1"/>
</dbReference>
<dbReference type="SMART" id="SM00220">
    <property type="entry name" value="S_TKc"/>
    <property type="match status" value="1"/>
</dbReference>
<accession>A0ABV8LQ34</accession>
<dbReference type="PANTHER" id="PTHR43289:SF6">
    <property type="entry name" value="SERINE_THREONINE-PROTEIN KINASE NEKL-3"/>
    <property type="match status" value="1"/>
</dbReference>
<dbReference type="Pfam" id="PF00069">
    <property type="entry name" value="Pkinase"/>
    <property type="match status" value="1"/>
</dbReference>
<gene>
    <name evidence="11" type="ORF">ACFOZ4_19800</name>
</gene>
<dbReference type="InterPro" id="IPR011009">
    <property type="entry name" value="Kinase-like_dom_sf"/>
</dbReference>
<evidence type="ECO:0000256" key="5">
    <source>
        <dbReference type="ARBA" id="ARBA00022777"/>
    </source>
</evidence>
<dbReference type="InterPro" id="IPR008271">
    <property type="entry name" value="Ser/Thr_kinase_AS"/>
</dbReference>
<protein>
    <recommendedName>
        <fullName evidence="1">non-specific serine/threonine protein kinase</fullName>
        <ecNumber evidence="1">2.7.11.1</ecNumber>
    </recommendedName>
</protein>
<dbReference type="GO" id="GO:0004674">
    <property type="term" value="F:protein serine/threonine kinase activity"/>
    <property type="evidence" value="ECO:0007669"/>
    <property type="project" value="UniProtKB-EC"/>
</dbReference>
<keyword evidence="9" id="KW-1133">Transmembrane helix</keyword>
<feature type="transmembrane region" description="Helical" evidence="9">
    <location>
        <begin position="286"/>
        <end position="307"/>
    </location>
</feature>
<evidence type="ECO:0000256" key="2">
    <source>
        <dbReference type="ARBA" id="ARBA00022527"/>
    </source>
</evidence>
<dbReference type="InterPro" id="IPR017441">
    <property type="entry name" value="Protein_kinase_ATP_BS"/>
</dbReference>
<dbReference type="PANTHER" id="PTHR43289">
    <property type="entry name" value="MITOGEN-ACTIVATED PROTEIN KINASE KINASE KINASE 20-RELATED"/>
    <property type="match status" value="1"/>
</dbReference>
<evidence type="ECO:0000313" key="12">
    <source>
        <dbReference type="Proteomes" id="UP001595816"/>
    </source>
</evidence>
<name>A0ABV8LQ34_9ACTN</name>
<comment type="caution">
    <text evidence="11">The sequence shown here is derived from an EMBL/GenBank/DDBJ whole genome shotgun (WGS) entry which is preliminary data.</text>
</comment>
<dbReference type="CDD" id="cd14014">
    <property type="entry name" value="STKc_PknB_like"/>
    <property type="match status" value="1"/>
</dbReference>
<reference evidence="12" key="1">
    <citation type="journal article" date="2019" name="Int. J. Syst. Evol. Microbiol.">
        <title>The Global Catalogue of Microorganisms (GCM) 10K type strain sequencing project: providing services to taxonomists for standard genome sequencing and annotation.</title>
        <authorList>
            <consortium name="The Broad Institute Genomics Platform"/>
            <consortium name="The Broad Institute Genome Sequencing Center for Infectious Disease"/>
            <person name="Wu L."/>
            <person name="Ma J."/>
        </authorList>
    </citation>
    <scope>NUCLEOTIDE SEQUENCE [LARGE SCALE GENOMIC DNA]</scope>
    <source>
        <strain evidence="12">CGMCC 4.7289</strain>
    </source>
</reference>
<keyword evidence="5 11" id="KW-0418">Kinase</keyword>
<dbReference type="Gene3D" id="3.30.200.20">
    <property type="entry name" value="Phosphorylase Kinase, domain 1"/>
    <property type="match status" value="1"/>
</dbReference>
<dbReference type="SUPFAM" id="SSF56112">
    <property type="entry name" value="Protein kinase-like (PK-like)"/>
    <property type="match status" value="1"/>
</dbReference>
<keyword evidence="4 7" id="KW-0547">Nucleotide-binding</keyword>
<sequence>MTETAALIAGRYQLLEPVGKGGMGRVWLAHDEVLHRQVAIKEVVPPAWLTKSERGQLRELTLREARAAARLNHPNVVKIYDVLHSEKWPWIVMEYVPSRSLQKVLEEDGPLPPQIAAEVGLAVLAALQAAHGAGVLHRDVKPHNVLIGDDGRVVLTDFGLATLDTDGAITRPGLIATPQYLAPERARLGLSSVESDLWSLGATLYAAVEGRTPYARPSVVETLTALATQEPDPLLQAGSLKPVIEGLLRRDPKTRMASQEVERLLVRAANGQSTDVEARRRRRLRLILAAVLVAAIAAGSGAAVAAARTGGSGGDVTDPSRLSAAIQAGVAACEQAAPADAHPVPTDRPGPPGTPKLVNGFTWYFRPGSFGVGVPIGWRAWSVGSTACFADPRGGRVLAVDPIRPSTMDPVEGARAEERRLVDSGAWPGYQLVHLKPLSMSLPAAEWEFTFDSGGGKRHAAALVVSHPQADLVVYWATDEADFSPNRSLYDVVRASFRPPPPGSGQRPSVNASGSATS</sequence>
<dbReference type="PROSITE" id="PS50011">
    <property type="entry name" value="PROTEIN_KINASE_DOM"/>
    <property type="match status" value="1"/>
</dbReference>
<dbReference type="EMBL" id="JBHSAY010000009">
    <property type="protein sequence ID" value="MFC4132859.1"/>
    <property type="molecule type" value="Genomic_DNA"/>
</dbReference>
<evidence type="ECO:0000259" key="10">
    <source>
        <dbReference type="PROSITE" id="PS50011"/>
    </source>
</evidence>